<name>A0AA36GNQ8_CYLNA</name>
<keyword evidence="2" id="KW-1185">Reference proteome</keyword>
<proteinExistence type="predicted"/>
<gene>
    <name evidence="1" type="ORF">CYNAS_LOCUS7405</name>
</gene>
<dbReference type="Proteomes" id="UP001176961">
    <property type="component" value="Unassembled WGS sequence"/>
</dbReference>
<evidence type="ECO:0000313" key="1">
    <source>
        <dbReference type="EMBL" id="CAJ0595422.1"/>
    </source>
</evidence>
<comment type="caution">
    <text evidence="1">The sequence shown here is derived from an EMBL/GenBank/DDBJ whole genome shotgun (WGS) entry which is preliminary data.</text>
</comment>
<accession>A0AA36GNQ8</accession>
<reference evidence="1" key="1">
    <citation type="submission" date="2023-07" db="EMBL/GenBank/DDBJ databases">
        <authorList>
            <consortium name="CYATHOMIX"/>
        </authorList>
    </citation>
    <scope>NUCLEOTIDE SEQUENCE</scope>
    <source>
        <strain evidence="1">N/A</strain>
    </source>
</reference>
<protein>
    <submittedName>
        <fullName evidence="1">Uncharacterized protein</fullName>
    </submittedName>
</protein>
<dbReference type="AlphaFoldDB" id="A0AA36GNQ8"/>
<dbReference type="EMBL" id="CATQJL010000112">
    <property type="protein sequence ID" value="CAJ0595422.1"/>
    <property type="molecule type" value="Genomic_DNA"/>
</dbReference>
<organism evidence="1 2">
    <name type="scientific">Cylicocyclus nassatus</name>
    <name type="common">Nematode worm</name>
    <dbReference type="NCBI Taxonomy" id="53992"/>
    <lineage>
        <taxon>Eukaryota</taxon>
        <taxon>Metazoa</taxon>
        <taxon>Ecdysozoa</taxon>
        <taxon>Nematoda</taxon>
        <taxon>Chromadorea</taxon>
        <taxon>Rhabditida</taxon>
        <taxon>Rhabditina</taxon>
        <taxon>Rhabditomorpha</taxon>
        <taxon>Strongyloidea</taxon>
        <taxon>Strongylidae</taxon>
        <taxon>Cylicocyclus</taxon>
    </lineage>
</organism>
<evidence type="ECO:0000313" key="2">
    <source>
        <dbReference type="Proteomes" id="UP001176961"/>
    </source>
</evidence>
<sequence>MQVISNAVHLLPRVLKQKHSGNKKLMLLDVHAQLKAVKMVVPCASAESSLELCASLEAFSLKFICRYLHLH</sequence>